<evidence type="ECO:0000256" key="1">
    <source>
        <dbReference type="SAM" id="MobiDB-lite"/>
    </source>
</evidence>
<dbReference type="AlphaFoldDB" id="A0A949TX57"/>
<proteinExistence type="predicted"/>
<evidence type="ECO:0000313" key="2">
    <source>
        <dbReference type="EMBL" id="MBV7272084.1"/>
    </source>
</evidence>
<feature type="region of interest" description="Disordered" evidence="1">
    <location>
        <begin position="1"/>
        <end position="31"/>
    </location>
</feature>
<name>A0A949TX57_9CLOT</name>
<dbReference type="Proteomes" id="UP000694308">
    <property type="component" value="Unassembled WGS sequence"/>
</dbReference>
<accession>A0A949TX57</accession>
<dbReference type="RefSeq" id="WP_218319118.1">
    <property type="nucleotide sequence ID" value="NZ_JAEEGC010000018.1"/>
</dbReference>
<protein>
    <submittedName>
        <fullName evidence="2">Uncharacterized protein</fullName>
    </submittedName>
</protein>
<dbReference type="EMBL" id="JAEEGC010000018">
    <property type="protein sequence ID" value="MBV7272084.1"/>
    <property type="molecule type" value="Genomic_DNA"/>
</dbReference>
<organism evidence="2 3">
    <name type="scientific">Clostridium thailandense</name>
    <dbReference type="NCBI Taxonomy" id="2794346"/>
    <lineage>
        <taxon>Bacteria</taxon>
        <taxon>Bacillati</taxon>
        <taxon>Bacillota</taxon>
        <taxon>Clostridia</taxon>
        <taxon>Eubacteriales</taxon>
        <taxon>Clostridiaceae</taxon>
        <taxon>Clostridium</taxon>
    </lineage>
</organism>
<evidence type="ECO:0000313" key="3">
    <source>
        <dbReference type="Proteomes" id="UP000694308"/>
    </source>
</evidence>
<sequence>MSTENLISDDELDKASGGGLRKPTGEFFGTSKCPGPENFDCSYPCDECYSLMVDSTGLNYCSEAC</sequence>
<reference evidence="2" key="1">
    <citation type="submission" date="2020-12" db="EMBL/GenBank/DDBJ databases">
        <title>Clostridium thailandense sp. nov., a novel acetogenic bacterium isolated from peat land soil in Thailand.</title>
        <authorList>
            <person name="Chaikitkaew S."/>
            <person name="Birkeland N.K."/>
        </authorList>
    </citation>
    <scope>NUCLEOTIDE SEQUENCE</scope>
    <source>
        <strain evidence="2">PL3</strain>
    </source>
</reference>
<keyword evidence="3" id="KW-1185">Reference proteome</keyword>
<gene>
    <name evidence="2" type="ORF">I6U48_04025</name>
</gene>
<comment type="caution">
    <text evidence="2">The sequence shown here is derived from an EMBL/GenBank/DDBJ whole genome shotgun (WGS) entry which is preliminary data.</text>
</comment>